<dbReference type="AlphaFoldDB" id="A0A8S1NZ68"/>
<organism evidence="2 3">
    <name type="scientific">Paramecium primaurelia</name>
    <dbReference type="NCBI Taxonomy" id="5886"/>
    <lineage>
        <taxon>Eukaryota</taxon>
        <taxon>Sar</taxon>
        <taxon>Alveolata</taxon>
        <taxon>Ciliophora</taxon>
        <taxon>Intramacronucleata</taxon>
        <taxon>Oligohymenophorea</taxon>
        <taxon>Peniculida</taxon>
        <taxon>Parameciidae</taxon>
        <taxon>Paramecium</taxon>
    </lineage>
</organism>
<dbReference type="OMA" id="RVMRIIN"/>
<evidence type="ECO:0000313" key="3">
    <source>
        <dbReference type="Proteomes" id="UP000688137"/>
    </source>
</evidence>
<proteinExistence type="predicted"/>
<sequence>MINQIDDQIFKKMIDQTSPQSITTQKLCLRLGYDPNDLIYKSIEQFPSVSPEVQAMRYNHYKNRVMRIINEIQATKQRHKLGDQSLKQITFNQQENNFSNLSEESVIIQEKKEKKSLSRQKILQNLIYQQLQEEKKNVEYLQKQNQKLQNHQNIQLRKSETSFSKKRVRDGNKNKSTEQTDELEKRNQYFITCIENESRIQEQLQGRFLKKHFKHENYTERAYEKRKQQENQFQQTITERLNKLQLKENQVQTKVELYKKDMKNYFAQKNNQIVYKKEKRSQLIQFEQQQYIKEQCEKMKKFQENKSLLILEEKKKINERKEKYIKMLRKCKESNFEQQNKYQEGFSNTYQQLIKKQEQVIQNKEKLLEQKSLILKDKLQLNLEDVEFNRAHAQRIKQNIQLKLNGNKDAKSQQSSRTSETWKLKTQLTQKESENSLWEKAKQAAILFKDPKQYEQYVEQQQQILLKKKKSLDQKFATAASIIKEILPKNEAEQLLMPSGLKNFLEQQSRIKTQK</sequence>
<gene>
    <name evidence="2" type="ORF">PPRIM_AZ9-3.1.T0980136</name>
</gene>
<dbReference type="Proteomes" id="UP000688137">
    <property type="component" value="Unassembled WGS sequence"/>
</dbReference>
<comment type="caution">
    <text evidence="2">The sequence shown here is derived from an EMBL/GenBank/DDBJ whole genome shotgun (WGS) entry which is preliminary data.</text>
</comment>
<name>A0A8S1NZ68_PARPR</name>
<feature type="region of interest" description="Disordered" evidence="1">
    <location>
        <begin position="149"/>
        <end position="181"/>
    </location>
</feature>
<feature type="compositionally biased region" description="Basic and acidic residues" evidence="1">
    <location>
        <begin position="169"/>
        <end position="181"/>
    </location>
</feature>
<dbReference type="EMBL" id="CAJJDM010000101">
    <property type="protein sequence ID" value="CAD8095366.1"/>
    <property type="molecule type" value="Genomic_DNA"/>
</dbReference>
<protein>
    <submittedName>
        <fullName evidence="2">Uncharacterized protein</fullName>
    </submittedName>
</protein>
<keyword evidence="3" id="KW-1185">Reference proteome</keyword>
<reference evidence="2" key="1">
    <citation type="submission" date="2021-01" db="EMBL/GenBank/DDBJ databases">
        <authorList>
            <consortium name="Genoscope - CEA"/>
            <person name="William W."/>
        </authorList>
    </citation>
    <scope>NUCLEOTIDE SEQUENCE</scope>
</reference>
<evidence type="ECO:0000313" key="2">
    <source>
        <dbReference type="EMBL" id="CAD8095366.1"/>
    </source>
</evidence>
<evidence type="ECO:0000256" key="1">
    <source>
        <dbReference type="SAM" id="MobiDB-lite"/>
    </source>
</evidence>
<accession>A0A8S1NZ68</accession>